<sequence length="84" mass="9190">MEAINVNTKTCVLTRQETILANVLRTIKEMADMEEKAALQTPCLQFISSSKHSRVFVARVVAEKQGVNLVASASKSCNIIISIP</sequence>
<accession>A0ABP0Y3N7</accession>
<evidence type="ECO:0000313" key="1">
    <source>
        <dbReference type="EMBL" id="CAK9313550.1"/>
    </source>
</evidence>
<reference evidence="1 2" key="1">
    <citation type="submission" date="2024-03" db="EMBL/GenBank/DDBJ databases">
        <authorList>
            <person name="Gkanogiannis A."/>
            <person name="Becerra Lopez-Lavalle L."/>
        </authorList>
    </citation>
    <scope>NUCLEOTIDE SEQUENCE [LARGE SCALE GENOMIC DNA]</scope>
</reference>
<dbReference type="EMBL" id="OZ021745">
    <property type="protein sequence ID" value="CAK9313550.1"/>
    <property type="molecule type" value="Genomic_DNA"/>
</dbReference>
<keyword evidence="2" id="KW-1185">Reference proteome</keyword>
<gene>
    <name evidence="1" type="ORF">CITCOLO1_LOCUS5274</name>
</gene>
<evidence type="ECO:0000313" key="2">
    <source>
        <dbReference type="Proteomes" id="UP001642487"/>
    </source>
</evidence>
<organism evidence="1 2">
    <name type="scientific">Citrullus colocynthis</name>
    <name type="common">colocynth</name>
    <dbReference type="NCBI Taxonomy" id="252529"/>
    <lineage>
        <taxon>Eukaryota</taxon>
        <taxon>Viridiplantae</taxon>
        <taxon>Streptophyta</taxon>
        <taxon>Embryophyta</taxon>
        <taxon>Tracheophyta</taxon>
        <taxon>Spermatophyta</taxon>
        <taxon>Magnoliopsida</taxon>
        <taxon>eudicotyledons</taxon>
        <taxon>Gunneridae</taxon>
        <taxon>Pentapetalae</taxon>
        <taxon>rosids</taxon>
        <taxon>fabids</taxon>
        <taxon>Cucurbitales</taxon>
        <taxon>Cucurbitaceae</taxon>
        <taxon>Benincaseae</taxon>
        <taxon>Citrullus</taxon>
    </lineage>
</organism>
<protein>
    <submittedName>
        <fullName evidence="1">Uncharacterized protein</fullName>
    </submittedName>
</protein>
<name>A0ABP0Y3N7_9ROSI</name>
<dbReference type="Proteomes" id="UP001642487">
    <property type="component" value="Chromosome 11"/>
</dbReference>
<proteinExistence type="predicted"/>